<dbReference type="Pfam" id="PF03098">
    <property type="entry name" value="An_peroxidase"/>
    <property type="match status" value="2"/>
</dbReference>
<dbReference type="Gene3D" id="1.10.640.10">
    <property type="entry name" value="Haem peroxidase domain superfamily, animal type"/>
    <property type="match status" value="1"/>
</dbReference>
<evidence type="ECO:0000256" key="1">
    <source>
        <dbReference type="ARBA" id="ARBA00022559"/>
    </source>
</evidence>
<feature type="binding site" description="axial binding residue" evidence="2">
    <location>
        <position position="487"/>
    </location>
    <ligand>
        <name>heme b</name>
        <dbReference type="ChEBI" id="CHEBI:60344"/>
    </ligand>
    <ligandPart>
        <name>Fe</name>
        <dbReference type="ChEBI" id="CHEBI:18248"/>
    </ligandPart>
</feature>
<keyword evidence="1 4" id="KW-0575">Peroxidase</keyword>
<dbReference type="InterPro" id="IPR037120">
    <property type="entry name" value="Haem_peroxidase_sf_animal"/>
</dbReference>
<keyword evidence="5" id="KW-1185">Reference proteome</keyword>
<dbReference type="InterPro" id="IPR010255">
    <property type="entry name" value="Haem_peroxidase_sf"/>
</dbReference>
<keyword evidence="1 4" id="KW-0560">Oxidoreductase</keyword>
<accession>A0A9Q0S402</accession>
<protein>
    <submittedName>
        <fullName evidence="4">Peroxidase</fullName>
    </submittedName>
</protein>
<dbReference type="GO" id="GO:0006979">
    <property type="term" value="P:response to oxidative stress"/>
    <property type="evidence" value="ECO:0007669"/>
    <property type="project" value="InterPro"/>
</dbReference>
<dbReference type="EMBL" id="WJQU01000002">
    <property type="protein sequence ID" value="KAJ6643964.1"/>
    <property type="molecule type" value="Genomic_DNA"/>
</dbReference>
<sequence>MTNLIFVAFTVACLIDFTYGQNCPFAQKAFYASKNMDRARTRYIDELNPPDYDLYVTEDHPGFEVWAEGDVAYPFWDDFSRARVLLTTTEIINHKMFFKRECEDLSAYTKCFHRSDVCYDTFCLCNECNAKSKYRTMGGTCNNIGNPKLGAQYSAYGRILPPDYHDCIHSERRSAISSEELPSPRIISNILSQYISGAEQPDNQTSVLNVFGSIFGQLITHDVGSRINVQRSVPFCFRQKYLRRNFEVNEGLFSFLFVCFLPDVAGPGIQCCSQYYTRRLSEDISHPACKPIDIPTNDTFYGQFEANCLNFISSQTTFSSKCEVGPAQQSNSVSAFLDLSIIYGDDLATQKRLRSKKQGRLITNAGNVLPEIPKCPQQPCYFLGDPRLVQTPMLAQWHSLFLRLHNLIAPQMSSNDETAYQEGKRLTTALYQRLVYNEWLPIILGEAESRDRQLSCDPSKENCGKYDPSVDPSTTNEFAHGAFRWLHAFIPSTINLYGPNKELIMSRAFSDMNSSQVNILETNYDDLIRGTFYDPINYGGWSPELRNRMMRDSKGMGTDLFSFDINRGRDHGIPSFPDLLSYCTNSSTEINSWTDLDQYFTPATLDTLQAVYSSHRDIDLLVGVLQERRSTERSTLGPTGICIIGLQFRQLKYGDRFYYQWTDGPHPFTQPQLAEIEEFSMAKFLCSVTSLTSVPTNSFLTPSATNPMVSCASIPKFNFALFAK</sequence>
<proteinExistence type="predicted"/>
<dbReference type="GO" id="GO:0046872">
    <property type="term" value="F:metal ion binding"/>
    <property type="evidence" value="ECO:0007669"/>
    <property type="project" value="UniProtKB-KW"/>
</dbReference>
<feature type="signal peptide" evidence="3">
    <location>
        <begin position="1"/>
        <end position="20"/>
    </location>
</feature>
<evidence type="ECO:0000313" key="5">
    <source>
        <dbReference type="Proteomes" id="UP001151699"/>
    </source>
</evidence>
<dbReference type="PROSITE" id="PS50292">
    <property type="entry name" value="PEROXIDASE_3"/>
    <property type="match status" value="1"/>
</dbReference>
<dbReference type="SUPFAM" id="SSF48113">
    <property type="entry name" value="Heme-dependent peroxidases"/>
    <property type="match status" value="1"/>
</dbReference>
<evidence type="ECO:0000313" key="4">
    <source>
        <dbReference type="EMBL" id="KAJ6643964.1"/>
    </source>
</evidence>
<dbReference type="PANTHER" id="PTHR11475:SF125">
    <property type="entry name" value="GH11385P"/>
    <property type="match status" value="1"/>
</dbReference>
<dbReference type="AlphaFoldDB" id="A0A9Q0S402"/>
<reference evidence="4" key="1">
    <citation type="submission" date="2022-07" db="EMBL/GenBank/DDBJ databases">
        <authorList>
            <person name="Trinca V."/>
            <person name="Uliana J.V.C."/>
            <person name="Torres T.T."/>
            <person name="Ward R.J."/>
            <person name="Monesi N."/>
        </authorList>
    </citation>
    <scope>NUCLEOTIDE SEQUENCE</scope>
    <source>
        <strain evidence="4">HSMRA1968</strain>
        <tissue evidence="4">Whole embryos</tissue>
    </source>
</reference>
<keyword evidence="2" id="KW-0479">Metal-binding</keyword>
<organism evidence="4 5">
    <name type="scientific">Pseudolycoriella hygida</name>
    <dbReference type="NCBI Taxonomy" id="35572"/>
    <lineage>
        <taxon>Eukaryota</taxon>
        <taxon>Metazoa</taxon>
        <taxon>Ecdysozoa</taxon>
        <taxon>Arthropoda</taxon>
        <taxon>Hexapoda</taxon>
        <taxon>Insecta</taxon>
        <taxon>Pterygota</taxon>
        <taxon>Neoptera</taxon>
        <taxon>Endopterygota</taxon>
        <taxon>Diptera</taxon>
        <taxon>Nematocera</taxon>
        <taxon>Sciaroidea</taxon>
        <taxon>Sciaridae</taxon>
        <taxon>Pseudolycoriella</taxon>
    </lineage>
</organism>
<evidence type="ECO:0000256" key="2">
    <source>
        <dbReference type="PIRSR" id="PIRSR619791-2"/>
    </source>
</evidence>
<keyword evidence="2" id="KW-0349">Heme</keyword>
<dbReference type="PRINTS" id="PR00457">
    <property type="entry name" value="ANPEROXIDASE"/>
</dbReference>
<keyword evidence="2" id="KW-0408">Iron</keyword>
<feature type="chain" id="PRO_5040421352" evidence="3">
    <location>
        <begin position="21"/>
        <end position="724"/>
    </location>
</feature>
<keyword evidence="3" id="KW-0732">Signal</keyword>
<gene>
    <name evidence="4" type="primary">Pxd_4</name>
    <name evidence="4" type="ORF">Bhyg_08929</name>
</gene>
<dbReference type="OrthoDB" id="823504at2759"/>
<dbReference type="InterPro" id="IPR019791">
    <property type="entry name" value="Haem_peroxidase_animal"/>
</dbReference>
<dbReference type="GO" id="GO:0020037">
    <property type="term" value="F:heme binding"/>
    <property type="evidence" value="ECO:0007669"/>
    <property type="project" value="InterPro"/>
</dbReference>
<dbReference type="Proteomes" id="UP001151699">
    <property type="component" value="Chromosome B"/>
</dbReference>
<dbReference type="GO" id="GO:0004601">
    <property type="term" value="F:peroxidase activity"/>
    <property type="evidence" value="ECO:0007669"/>
    <property type="project" value="UniProtKB-KW"/>
</dbReference>
<evidence type="ECO:0000256" key="3">
    <source>
        <dbReference type="SAM" id="SignalP"/>
    </source>
</evidence>
<comment type="caution">
    <text evidence="4">The sequence shown here is derived from an EMBL/GenBank/DDBJ whole genome shotgun (WGS) entry which is preliminary data.</text>
</comment>
<name>A0A9Q0S402_9DIPT</name>
<dbReference type="PANTHER" id="PTHR11475">
    <property type="entry name" value="OXIDASE/PEROXIDASE"/>
    <property type="match status" value="1"/>
</dbReference>